<evidence type="ECO:0000313" key="4">
    <source>
        <dbReference type="EMBL" id="PXZ38258.1"/>
    </source>
</evidence>
<organism evidence="5 11">
    <name type="scientific">Avibacterium paragallinarum</name>
    <name type="common">Haemophilus gallinarum</name>
    <dbReference type="NCBI Taxonomy" id="728"/>
    <lineage>
        <taxon>Bacteria</taxon>
        <taxon>Pseudomonadati</taxon>
        <taxon>Pseudomonadota</taxon>
        <taxon>Gammaproteobacteria</taxon>
        <taxon>Pasteurellales</taxon>
        <taxon>Pasteurellaceae</taxon>
        <taxon>Avibacterium</taxon>
    </lineage>
</organism>
<evidence type="ECO:0000313" key="9">
    <source>
        <dbReference type="Proteomes" id="UP000254465"/>
    </source>
</evidence>
<evidence type="ECO:0000313" key="3">
    <source>
        <dbReference type="EMBL" id="MEE6042603.1"/>
    </source>
</evidence>
<accession>A0A0F5EYL1</accession>
<dbReference type="Proteomes" id="UP000254620">
    <property type="component" value="Unassembled WGS sequence"/>
</dbReference>
<dbReference type="Proteomes" id="UP000247594">
    <property type="component" value="Unassembled WGS sequence"/>
</dbReference>
<evidence type="ECO:0000313" key="8">
    <source>
        <dbReference type="Proteomes" id="UP000247594"/>
    </source>
</evidence>
<dbReference type="eggNOG" id="COG0762">
    <property type="taxonomic scope" value="Bacteria"/>
</dbReference>
<evidence type="ECO:0000256" key="2">
    <source>
        <dbReference type="SAM" id="Phobius"/>
    </source>
</evidence>
<reference evidence="3" key="5">
    <citation type="submission" date="2022-05" db="EMBL/GenBank/DDBJ databases">
        <authorList>
            <person name="Chen Y."/>
            <person name="Zhu J."/>
            <person name="Zhu K."/>
        </authorList>
    </citation>
    <scope>NUCLEOTIDE SEQUENCE</scope>
    <source>
        <strain evidence="3">AV25</strain>
    </source>
</reference>
<dbReference type="OrthoDB" id="9806665at2"/>
<keyword evidence="2" id="KW-0812">Transmembrane</keyword>
<reference evidence="4 8" key="2">
    <citation type="submission" date="2018-06" db="EMBL/GenBank/DDBJ databases">
        <authorList>
            <person name="Teymurazov M."/>
            <person name="Kislichkina A."/>
            <person name="Abaymova A."/>
            <person name="Mukhina T."/>
            <person name="Mayskaya N."/>
            <person name="Svetoch E."/>
            <person name="Bogun A."/>
        </authorList>
    </citation>
    <scope>NUCLEOTIDE SEQUENCE [LARGE SCALE GENOMIC DNA]</scope>
    <source>
        <strain evidence="4 8">SCPM-O-B-8406</strain>
    </source>
</reference>
<dbReference type="Proteomes" id="UP000294229">
    <property type="component" value="Unassembled WGS sequence"/>
</dbReference>
<reference evidence="3 12" key="4">
    <citation type="journal article" date="2022" name="Front. Microbiol.">
        <title>Commensal bacteria contribute to the growth of multidrug-resistant Avibacterium paragallinarum in chickens.</title>
        <authorList>
            <person name="Zhu J."/>
            <person name="Chen Y."/>
            <person name="Wu Y."/>
            <person name="Wang Y."/>
            <person name="Zhu K."/>
        </authorList>
    </citation>
    <scope>NUCLEOTIDE SEQUENCE [LARGE SCALE GENOMIC DNA]</scope>
    <source>
        <strain evidence="3 12">AV25</strain>
    </source>
</reference>
<keyword evidence="2" id="KW-1133">Transmembrane helix</keyword>
<dbReference type="EMBL" id="JAMDKF010000042">
    <property type="protein sequence ID" value="MEE6042603.1"/>
    <property type="molecule type" value="Genomic_DNA"/>
</dbReference>
<keyword evidence="2" id="KW-0472">Membrane</keyword>
<dbReference type="Proteomes" id="UP001347884">
    <property type="component" value="Unassembled WGS sequence"/>
</dbReference>
<dbReference type="EMBL" id="QJPJ01000021">
    <property type="protein sequence ID" value="PXZ38258.1"/>
    <property type="molecule type" value="Genomic_DNA"/>
</dbReference>
<feature type="transmembrane region" description="Helical" evidence="2">
    <location>
        <begin position="63"/>
        <end position="82"/>
    </location>
</feature>
<gene>
    <name evidence="4" type="ORF">DM482_10365</name>
    <name evidence="5" type="ORF">EIG79_10530</name>
    <name evidence="3" type="ORF">M5S13_12095</name>
    <name evidence="7" type="ORF">NCTC10926_02696</name>
    <name evidence="6" type="ORF">NCTC11296_00419</name>
</gene>
<dbReference type="EMBL" id="UFSW01000002">
    <property type="protein sequence ID" value="SUV40644.1"/>
    <property type="molecule type" value="Genomic_DNA"/>
</dbReference>
<evidence type="ECO:0000313" key="12">
    <source>
        <dbReference type="Proteomes" id="UP001347884"/>
    </source>
</evidence>
<feature type="transmembrane region" description="Helical" evidence="2">
    <location>
        <begin position="6"/>
        <end position="27"/>
    </location>
</feature>
<dbReference type="RefSeq" id="WP_017806287.1">
    <property type="nucleotide sequence ID" value="NZ_CP034110.1"/>
</dbReference>
<dbReference type="AlphaFoldDB" id="A0A0F5EYL1"/>
<dbReference type="GeneID" id="66257004"/>
<dbReference type="EMBL" id="RQXS01000070">
    <property type="protein sequence ID" value="RZN56244.1"/>
    <property type="molecule type" value="Genomic_DNA"/>
</dbReference>
<feature type="transmembrane region" description="Helical" evidence="2">
    <location>
        <begin position="151"/>
        <end position="171"/>
    </location>
</feature>
<dbReference type="Proteomes" id="UP000254465">
    <property type="component" value="Unassembled WGS sequence"/>
</dbReference>
<dbReference type="GO" id="GO:0016020">
    <property type="term" value="C:membrane"/>
    <property type="evidence" value="ECO:0007669"/>
    <property type="project" value="InterPro"/>
</dbReference>
<name>A0A0F5EYL1_AVIPA</name>
<dbReference type="Pfam" id="PF02325">
    <property type="entry name" value="CCB3_YggT"/>
    <property type="match status" value="2"/>
</dbReference>
<reference evidence="9 10" key="1">
    <citation type="submission" date="2018-06" db="EMBL/GenBank/DDBJ databases">
        <authorList>
            <consortium name="Pathogen Informatics"/>
            <person name="Doyle S."/>
        </authorList>
    </citation>
    <scope>NUCLEOTIDE SEQUENCE [LARGE SCALE GENOMIC DNA]</scope>
    <source>
        <strain evidence="7 10">NCTC10926</strain>
        <strain evidence="6 9">NCTC11296</strain>
    </source>
</reference>
<protein>
    <submittedName>
        <fullName evidence="6">Integral membrane protein</fullName>
    </submittedName>
    <submittedName>
        <fullName evidence="5 7">YGGT family</fullName>
    </submittedName>
</protein>
<dbReference type="KEGG" id="apag:EIA51_11285"/>
<dbReference type="EMBL" id="UGHK01000001">
    <property type="protein sequence ID" value="STO70520.1"/>
    <property type="molecule type" value="Genomic_DNA"/>
</dbReference>
<evidence type="ECO:0000313" key="11">
    <source>
        <dbReference type="Proteomes" id="UP000294229"/>
    </source>
</evidence>
<proteinExistence type="inferred from homology"/>
<comment type="similarity">
    <text evidence="1">Belongs to the YggT family.</text>
</comment>
<evidence type="ECO:0000313" key="6">
    <source>
        <dbReference type="EMBL" id="STO70520.1"/>
    </source>
</evidence>
<dbReference type="PANTHER" id="PTHR33219">
    <property type="entry name" value="YLMG HOMOLOG PROTEIN 2, CHLOROPLASTIC"/>
    <property type="match status" value="1"/>
</dbReference>
<dbReference type="STRING" id="728.VY92_03340"/>
<reference evidence="5 11" key="3">
    <citation type="submission" date="2018-11" db="EMBL/GenBank/DDBJ databases">
        <title>Sequencing Av. paragallinarum serogroups.</title>
        <authorList>
            <person name="Hellmuth J.E."/>
            <person name="Boucher C.E."/>
            <person name="Cason E.D."/>
        </authorList>
    </citation>
    <scope>NUCLEOTIDE SEQUENCE [LARGE SCALE GENOMIC DNA]</scope>
    <source>
        <strain evidence="5 11">SA-3</strain>
    </source>
</reference>
<evidence type="ECO:0000313" key="10">
    <source>
        <dbReference type="Proteomes" id="UP000254620"/>
    </source>
</evidence>
<sequence length="187" mass="21363">MGLNSLQFLLYTLINVYSFVVILRAWFQFSRVDFYNPLSQSIVKFTQPILAPMQKMLPTFKGINTAALVLCILLGTAKYPLISLLGSEQIAAAPLTYVFIGLLHSLRTLGETIIYVLFIQAILSWFNRGQNPLQYTLYQLTEPLLNPIRRILPNTGMIDFSPMLLAFILFYGNRVMYDIAPILWQFA</sequence>
<dbReference type="InterPro" id="IPR003425">
    <property type="entry name" value="CCB3/YggT"/>
</dbReference>
<evidence type="ECO:0000256" key="1">
    <source>
        <dbReference type="ARBA" id="ARBA00010894"/>
    </source>
</evidence>
<keyword evidence="12" id="KW-1185">Reference proteome</keyword>
<evidence type="ECO:0000313" key="5">
    <source>
        <dbReference type="EMBL" id="RZN56244.1"/>
    </source>
</evidence>
<evidence type="ECO:0000313" key="7">
    <source>
        <dbReference type="EMBL" id="SUV40644.1"/>
    </source>
</evidence>
<dbReference type="PANTHER" id="PTHR33219:SF14">
    <property type="entry name" value="PROTEIN COFACTOR ASSEMBLY OF COMPLEX C SUBUNIT B CCB3, CHLOROPLASTIC-RELATED"/>
    <property type="match status" value="1"/>
</dbReference>